<gene>
    <name evidence="1" type="ORF">EO081_05440</name>
</gene>
<dbReference type="AlphaFoldDB" id="A0A4V1QPV2"/>
<protein>
    <submittedName>
        <fullName evidence="1">DUF1467 family protein</fullName>
    </submittedName>
</protein>
<evidence type="ECO:0000313" key="1">
    <source>
        <dbReference type="EMBL" id="RXZ35087.1"/>
    </source>
</evidence>
<accession>A0A4V1QPV2</accession>
<keyword evidence="2" id="KW-1185">Reference proteome</keyword>
<dbReference type="Proteomes" id="UP000292347">
    <property type="component" value="Unassembled WGS sequence"/>
</dbReference>
<organism evidence="1 2">
    <name type="scientific">Sphingomonas desiccabilis</name>
    <dbReference type="NCBI Taxonomy" id="429134"/>
    <lineage>
        <taxon>Bacteria</taxon>
        <taxon>Pseudomonadati</taxon>
        <taxon>Pseudomonadota</taxon>
        <taxon>Alphaproteobacteria</taxon>
        <taxon>Sphingomonadales</taxon>
        <taxon>Sphingomonadaceae</taxon>
        <taxon>Sphingomonas</taxon>
    </lineage>
</organism>
<comment type="caution">
    <text evidence="1">The sequence shown here is derived from an EMBL/GenBank/DDBJ whole genome shotgun (WGS) entry which is preliminary data.</text>
</comment>
<reference evidence="1 2" key="1">
    <citation type="submission" date="2019-01" db="EMBL/GenBank/DDBJ databases">
        <title>Sphingomonas mucosissima sp. nov. and Sphingomonas desiccabilis sp. nov., from biological soil crusts in the Colorado Plateau, USA.</title>
        <authorList>
            <person name="Zhu D."/>
        </authorList>
    </citation>
    <scope>NUCLEOTIDE SEQUENCE [LARGE SCALE GENOMIC DNA]</scope>
    <source>
        <strain evidence="1 2">CP1D</strain>
    </source>
</reference>
<dbReference type="EMBL" id="SDPT01000001">
    <property type="protein sequence ID" value="RXZ35087.1"/>
    <property type="molecule type" value="Genomic_DNA"/>
</dbReference>
<sequence length="86" mass="9698">MRWQSALAIYLLFWVLSAFLVLPFGMRTAEEAGQPHVPGQAESAPVQFAPGRIALRTTIVSVVLFGVFYLNYIYGWLTPENLDFFS</sequence>
<dbReference type="OrthoDB" id="9804637at2"/>
<evidence type="ECO:0000313" key="2">
    <source>
        <dbReference type="Proteomes" id="UP000292347"/>
    </source>
</evidence>
<name>A0A4V1QPV2_9SPHN</name>
<dbReference type="Pfam" id="PF07330">
    <property type="entry name" value="DUF1467"/>
    <property type="match status" value="1"/>
</dbReference>
<dbReference type="InterPro" id="IPR009935">
    <property type="entry name" value="DUF1467"/>
</dbReference>
<proteinExistence type="predicted"/>
<dbReference type="RefSeq" id="WP_129340865.1">
    <property type="nucleotide sequence ID" value="NZ_JACIDD010000001.1"/>
</dbReference>